<keyword evidence="7" id="KW-1185">Reference proteome</keyword>
<evidence type="ECO:0000256" key="5">
    <source>
        <dbReference type="ARBA" id="ARBA00023004"/>
    </source>
</evidence>
<dbReference type="GeneID" id="19270497"/>
<sequence>MASAGGFSNDPGLLVSTCQSECLYDHIYTVIKITLKIAFVIIIAFLARSWWRLRHVPGPFTAAVGTFQFCRSKNDHNRQLELEKLYYEYGDVVRTGPSRIVTTDVQALQRLTPIISAHESGFLRRVSQNISISYFSPHESLDDEEHVRKSLGAHMAVDIAKVAACMEDHCRVLVDTIKEACLSSGTRCHFLDPTSMAQEITQHVADLGDLDFYEAIYNKYAAGLNTRRAPANQLLATINYMATTMQNTLTRIIASPVTYARLREEIDGSQDYSTVLSPVQDDKGCKSYLQAVIREGIRLFPARINPLYTVPEDGATIGGHRIPSGITVALNNTALMHSKRIWGADADLFRPERWLEATATTFATMHQALIAPWGVGENATLHQIVYQAALGGSVREVCEIEFRNILSKFEN</sequence>
<evidence type="ECO:0000256" key="2">
    <source>
        <dbReference type="ARBA" id="ARBA00022617"/>
    </source>
</evidence>
<evidence type="ECO:0000256" key="3">
    <source>
        <dbReference type="ARBA" id="ARBA00022723"/>
    </source>
</evidence>
<dbReference type="InterPro" id="IPR036396">
    <property type="entry name" value="Cyt_P450_sf"/>
</dbReference>
<dbReference type="GO" id="GO:0005506">
    <property type="term" value="F:iron ion binding"/>
    <property type="evidence" value="ECO:0007669"/>
    <property type="project" value="InterPro"/>
</dbReference>
<accession>W3XBZ6</accession>
<dbReference type="GO" id="GO:0016705">
    <property type="term" value="F:oxidoreductase activity, acting on paired donors, with incorporation or reduction of molecular oxygen"/>
    <property type="evidence" value="ECO:0007669"/>
    <property type="project" value="InterPro"/>
</dbReference>
<organism evidence="6 7">
    <name type="scientific">Pestalotiopsis fici (strain W106-1 / CGMCC3.15140)</name>
    <dbReference type="NCBI Taxonomy" id="1229662"/>
    <lineage>
        <taxon>Eukaryota</taxon>
        <taxon>Fungi</taxon>
        <taxon>Dikarya</taxon>
        <taxon>Ascomycota</taxon>
        <taxon>Pezizomycotina</taxon>
        <taxon>Sordariomycetes</taxon>
        <taxon>Xylariomycetidae</taxon>
        <taxon>Amphisphaeriales</taxon>
        <taxon>Sporocadaceae</taxon>
        <taxon>Pestalotiopsis</taxon>
    </lineage>
</organism>
<dbReference type="Proteomes" id="UP000030651">
    <property type="component" value="Unassembled WGS sequence"/>
</dbReference>
<dbReference type="Pfam" id="PF00067">
    <property type="entry name" value="p450"/>
    <property type="match status" value="1"/>
</dbReference>
<dbReference type="RefSeq" id="XP_007832256.1">
    <property type="nucleotide sequence ID" value="XM_007834065.1"/>
</dbReference>
<dbReference type="SUPFAM" id="SSF48264">
    <property type="entry name" value="Cytochrome P450"/>
    <property type="match status" value="1"/>
</dbReference>
<evidence type="ECO:0000256" key="4">
    <source>
        <dbReference type="ARBA" id="ARBA00023002"/>
    </source>
</evidence>
<dbReference type="Gene3D" id="1.10.630.10">
    <property type="entry name" value="Cytochrome P450"/>
    <property type="match status" value="2"/>
</dbReference>
<evidence type="ECO:0000256" key="1">
    <source>
        <dbReference type="ARBA" id="ARBA00001971"/>
    </source>
</evidence>
<dbReference type="OrthoDB" id="2789670at2759"/>
<name>W3XBZ6_PESFW</name>
<dbReference type="HOGENOM" id="CLU_669218_0_0_1"/>
<dbReference type="GO" id="GO:0004497">
    <property type="term" value="F:monooxygenase activity"/>
    <property type="evidence" value="ECO:0007669"/>
    <property type="project" value="InterPro"/>
</dbReference>
<dbReference type="KEGG" id="pfy:PFICI_05484"/>
<keyword evidence="2" id="KW-0349">Heme</keyword>
<dbReference type="InterPro" id="IPR001128">
    <property type="entry name" value="Cyt_P450"/>
</dbReference>
<reference evidence="7" key="1">
    <citation type="journal article" date="2015" name="BMC Genomics">
        <title>Genomic and transcriptomic analysis of the endophytic fungus Pestalotiopsis fici reveals its lifestyle and high potential for synthesis of natural products.</title>
        <authorList>
            <person name="Wang X."/>
            <person name="Zhang X."/>
            <person name="Liu L."/>
            <person name="Xiang M."/>
            <person name="Wang W."/>
            <person name="Sun X."/>
            <person name="Che Y."/>
            <person name="Guo L."/>
            <person name="Liu G."/>
            <person name="Guo L."/>
            <person name="Wang C."/>
            <person name="Yin W.B."/>
            <person name="Stadler M."/>
            <person name="Zhang X."/>
            <person name="Liu X."/>
        </authorList>
    </citation>
    <scope>NUCLEOTIDE SEQUENCE [LARGE SCALE GENOMIC DNA]</scope>
    <source>
        <strain evidence="7">W106-1 / CGMCC3.15140</strain>
    </source>
</reference>
<comment type="cofactor">
    <cofactor evidence="1">
        <name>heme</name>
        <dbReference type="ChEBI" id="CHEBI:30413"/>
    </cofactor>
</comment>
<dbReference type="GO" id="GO:0044550">
    <property type="term" value="P:secondary metabolite biosynthetic process"/>
    <property type="evidence" value="ECO:0007669"/>
    <property type="project" value="UniProtKB-ARBA"/>
</dbReference>
<dbReference type="GO" id="GO:0020037">
    <property type="term" value="F:heme binding"/>
    <property type="evidence" value="ECO:0007669"/>
    <property type="project" value="InterPro"/>
</dbReference>
<protein>
    <submittedName>
        <fullName evidence="6">Uncharacterized protein</fullName>
    </submittedName>
</protein>
<dbReference type="InParanoid" id="W3XBZ6"/>
<gene>
    <name evidence="6" type="ORF">PFICI_05484</name>
</gene>
<dbReference type="EMBL" id="KI912111">
    <property type="protein sequence ID" value="ETS83608.1"/>
    <property type="molecule type" value="Genomic_DNA"/>
</dbReference>
<evidence type="ECO:0000313" key="7">
    <source>
        <dbReference type="Proteomes" id="UP000030651"/>
    </source>
</evidence>
<proteinExistence type="predicted"/>
<keyword evidence="4" id="KW-0560">Oxidoreductase</keyword>
<dbReference type="PANTHER" id="PTHR24305:SF235">
    <property type="entry name" value="CYTOCHROME P450 MONOOXYGENASE APDB-RELATED"/>
    <property type="match status" value="1"/>
</dbReference>
<dbReference type="InterPro" id="IPR050121">
    <property type="entry name" value="Cytochrome_P450_monoxygenase"/>
</dbReference>
<keyword evidence="5" id="KW-0408">Iron</keyword>
<evidence type="ECO:0000313" key="6">
    <source>
        <dbReference type="EMBL" id="ETS83608.1"/>
    </source>
</evidence>
<dbReference type="AlphaFoldDB" id="W3XBZ6"/>
<keyword evidence="3" id="KW-0479">Metal-binding</keyword>
<dbReference type="eggNOG" id="KOG0156">
    <property type="taxonomic scope" value="Eukaryota"/>
</dbReference>
<dbReference type="PANTHER" id="PTHR24305">
    <property type="entry name" value="CYTOCHROME P450"/>
    <property type="match status" value="1"/>
</dbReference>